<organism evidence="2 3">
    <name type="scientific">Sulfitobacter indolifex HEL-45</name>
    <dbReference type="NCBI Taxonomy" id="391624"/>
    <lineage>
        <taxon>Bacteria</taxon>
        <taxon>Pseudomonadati</taxon>
        <taxon>Pseudomonadota</taxon>
        <taxon>Alphaproteobacteria</taxon>
        <taxon>Rhodobacterales</taxon>
        <taxon>Roseobacteraceae</taxon>
        <taxon>Sulfitobacter</taxon>
    </lineage>
</organism>
<reference evidence="2 3" key="1">
    <citation type="submission" date="2007-11" db="EMBL/GenBank/DDBJ databases">
        <authorList>
            <person name="Wagner-Dobler I."/>
            <person name="Ferriera S."/>
            <person name="Johnson J."/>
            <person name="Kravitz S."/>
            <person name="Beeson K."/>
            <person name="Sutton G."/>
            <person name="Rogers Y.-H."/>
            <person name="Friedman R."/>
            <person name="Frazier M."/>
            <person name="Venter J.C."/>
        </authorList>
    </citation>
    <scope>NUCLEOTIDE SEQUENCE [LARGE SCALE GENOMIC DNA]</scope>
    <source>
        <strain evidence="2 3">HEL-45</strain>
    </source>
</reference>
<feature type="transmembrane region" description="Helical" evidence="1">
    <location>
        <begin position="113"/>
        <end position="134"/>
    </location>
</feature>
<evidence type="ECO:0000313" key="2">
    <source>
        <dbReference type="EMBL" id="EDQ05506.1"/>
    </source>
</evidence>
<keyword evidence="1" id="KW-0812">Transmembrane</keyword>
<accession>A0ABP2DBX4</accession>
<proteinExistence type="predicted"/>
<protein>
    <submittedName>
        <fullName evidence="2">Uncharacterized protein</fullName>
    </submittedName>
</protein>
<comment type="caution">
    <text evidence="2">The sequence shown here is derived from an EMBL/GenBank/DDBJ whole genome shotgun (WGS) entry which is preliminary data.</text>
</comment>
<feature type="transmembrane region" description="Helical" evidence="1">
    <location>
        <begin position="44"/>
        <end position="63"/>
    </location>
</feature>
<dbReference type="Proteomes" id="UP000003257">
    <property type="component" value="Unassembled WGS sequence"/>
</dbReference>
<dbReference type="EMBL" id="ABID01000001">
    <property type="protein sequence ID" value="EDQ05506.1"/>
    <property type="molecule type" value="Genomic_DNA"/>
</dbReference>
<evidence type="ECO:0000256" key="1">
    <source>
        <dbReference type="SAM" id="Phobius"/>
    </source>
</evidence>
<feature type="transmembrane region" description="Helical" evidence="1">
    <location>
        <begin position="146"/>
        <end position="164"/>
    </location>
</feature>
<keyword evidence="1" id="KW-0472">Membrane</keyword>
<name>A0ABP2DBX4_9RHOB</name>
<evidence type="ECO:0000313" key="3">
    <source>
        <dbReference type="Proteomes" id="UP000003257"/>
    </source>
</evidence>
<keyword evidence="3" id="KW-1185">Reference proteome</keyword>
<sequence length="225" mass="24590">MTSSQRQGWTLLLTLGLAFAMQMFTVNTLPVTTQETLLAEGGFYESLSVVGYGLCIAALIWTLRGAVLRVWYLPLVLAVMAARELDLDKSLFTRGLFKARQYTGDDVPLGERLIAALILVIIICAILLMLWRHVRPFFAALFQGRAWAGAVLLGIGFTILYKLLDGIARKLAPLGIEISADAERTAFVVEEIGELGIPVMFLAAILLWPGAPPATAHPTNRAHRA</sequence>
<keyword evidence="1" id="KW-1133">Transmembrane helix</keyword>
<dbReference type="RefSeq" id="WP_007117576.1">
    <property type="nucleotide sequence ID" value="NZ_ABID01000001.1"/>
</dbReference>
<gene>
    <name evidence="2" type="ORF">OIHEL45_01810</name>
</gene>